<evidence type="ECO:0000313" key="1">
    <source>
        <dbReference type="EMBL" id="KAF8785923.1"/>
    </source>
</evidence>
<name>A0A8T0FAD8_ARGBR</name>
<accession>A0A8T0FAD8</accession>
<organism evidence="1 2">
    <name type="scientific">Argiope bruennichi</name>
    <name type="common">Wasp spider</name>
    <name type="synonym">Aranea bruennichi</name>
    <dbReference type="NCBI Taxonomy" id="94029"/>
    <lineage>
        <taxon>Eukaryota</taxon>
        <taxon>Metazoa</taxon>
        <taxon>Ecdysozoa</taxon>
        <taxon>Arthropoda</taxon>
        <taxon>Chelicerata</taxon>
        <taxon>Arachnida</taxon>
        <taxon>Araneae</taxon>
        <taxon>Araneomorphae</taxon>
        <taxon>Entelegynae</taxon>
        <taxon>Araneoidea</taxon>
        <taxon>Araneidae</taxon>
        <taxon>Argiope</taxon>
    </lineage>
</organism>
<dbReference type="EMBL" id="JABXBU010000030">
    <property type="protein sequence ID" value="KAF8785923.1"/>
    <property type="molecule type" value="Genomic_DNA"/>
</dbReference>
<dbReference type="PANTHER" id="PTHR22954:SF3">
    <property type="entry name" value="PROTEIN CBG08539"/>
    <property type="match status" value="1"/>
</dbReference>
<dbReference type="AlphaFoldDB" id="A0A8T0FAD8"/>
<dbReference type="PANTHER" id="PTHR22954">
    <property type="entry name" value="RETROVIRAL PROTEASE-RELATED"/>
    <property type="match status" value="1"/>
</dbReference>
<dbReference type="Proteomes" id="UP000807504">
    <property type="component" value="Unassembled WGS sequence"/>
</dbReference>
<proteinExistence type="predicted"/>
<sequence length="467" mass="52791">MPIVKEKLDLLKRKRSTIRAAIMKLITKLNDSTSKKIDLEYSVERLQDKINELALADDKIHDEEYNENIIECEKYTENAHLAMFTYKKKANTNTNFFSPRLPISDSINNALPPIADGINYASASSNITVNLPTVKINTFCGDSEEFHSFWERFENCIDKNECLSLIDKHVFLRGYSDGEAKRLVDGINIIADTYTTTKDILKSKYGNKDKIIQTHFDYLENLTLIKNPSPSALNELYIDCNRRMRALDALGENTQSYGRILPQKILRAFPHDICRNWVVYAKRENLAEGDITKLMKFLAAEVEGAVTANNIKGLLVSEYSINSSLENFNVRSKPVIKVQFHLSSIWDKSKVNIIAFESLNKYASHPPPPTDVSHFAKNKRLKLVDLDDSLLNLPIEILMGADFYWNVVNSEPPVKLSDSLTLVPSIFGCILSGPRSHVTVSFIPTVHNINVDTSTQALDDVVRKSGT</sequence>
<reference evidence="1" key="2">
    <citation type="submission" date="2020-06" db="EMBL/GenBank/DDBJ databases">
        <authorList>
            <person name="Sheffer M."/>
        </authorList>
    </citation>
    <scope>NUCLEOTIDE SEQUENCE</scope>
</reference>
<gene>
    <name evidence="1" type="ORF">HNY73_011411</name>
</gene>
<reference evidence="1" key="1">
    <citation type="journal article" date="2020" name="bioRxiv">
        <title>Chromosome-level reference genome of the European wasp spider Argiope bruennichi: a resource for studies on range expansion and evolutionary adaptation.</title>
        <authorList>
            <person name="Sheffer M.M."/>
            <person name="Hoppe A."/>
            <person name="Krehenwinkel H."/>
            <person name="Uhl G."/>
            <person name="Kuss A.W."/>
            <person name="Jensen L."/>
            <person name="Jensen C."/>
            <person name="Gillespie R.G."/>
            <person name="Hoff K.J."/>
            <person name="Prost S."/>
        </authorList>
    </citation>
    <scope>NUCLEOTIDE SEQUENCE</scope>
</reference>
<protein>
    <submittedName>
        <fullName evidence="1">Uncharacterized protein</fullName>
    </submittedName>
</protein>
<evidence type="ECO:0000313" key="2">
    <source>
        <dbReference type="Proteomes" id="UP000807504"/>
    </source>
</evidence>
<dbReference type="InterPro" id="IPR005312">
    <property type="entry name" value="DUF1759"/>
</dbReference>
<comment type="caution">
    <text evidence="1">The sequence shown here is derived from an EMBL/GenBank/DDBJ whole genome shotgun (WGS) entry which is preliminary data.</text>
</comment>
<dbReference type="Pfam" id="PF03564">
    <property type="entry name" value="DUF1759"/>
    <property type="match status" value="1"/>
</dbReference>
<keyword evidence="2" id="KW-1185">Reference proteome</keyword>